<dbReference type="Proteomes" id="UP001341444">
    <property type="component" value="Unassembled WGS sequence"/>
</dbReference>
<dbReference type="EMBL" id="JARMAB010000025">
    <property type="protein sequence ID" value="MED1204631.1"/>
    <property type="molecule type" value="Genomic_DNA"/>
</dbReference>
<feature type="region of interest" description="Disordered" evidence="1">
    <location>
        <begin position="135"/>
        <end position="154"/>
    </location>
</feature>
<reference evidence="3 4" key="1">
    <citation type="submission" date="2023-03" db="EMBL/GenBank/DDBJ databases">
        <title>Bacillus Genome Sequencing.</title>
        <authorList>
            <person name="Dunlap C."/>
        </authorList>
    </citation>
    <scope>NUCLEOTIDE SEQUENCE [LARGE SCALE GENOMIC DNA]</scope>
    <source>
        <strain evidence="3 4">B-23453</strain>
    </source>
</reference>
<evidence type="ECO:0000256" key="1">
    <source>
        <dbReference type="SAM" id="MobiDB-lite"/>
    </source>
</evidence>
<dbReference type="Pfam" id="PF12867">
    <property type="entry name" value="DinB_2"/>
    <property type="match status" value="1"/>
</dbReference>
<organism evidence="3 4">
    <name type="scientific">Heyndrickxia acidicola</name>
    <dbReference type="NCBI Taxonomy" id="209389"/>
    <lineage>
        <taxon>Bacteria</taxon>
        <taxon>Bacillati</taxon>
        <taxon>Bacillota</taxon>
        <taxon>Bacilli</taxon>
        <taxon>Bacillales</taxon>
        <taxon>Bacillaceae</taxon>
        <taxon>Heyndrickxia</taxon>
    </lineage>
</organism>
<evidence type="ECO:0000259" key="2">
    <source>
        <dbReference type="Pfam" id="PF12867"/>
    </source>
</evidence>
<proteinExistence type="predicted"/>
<keyword evidence="4" id="KW-1185">Reference proteome</keyword>
<accession>A0ABU6MIY6</accession>
<dbReference type="InterPro" id="IPR024775">
    <property type="entry name" value="DinB-like"/>
</dbReference>
<name>A0ABU6MIY6_9BACI</name>
<feature type="domain" description="DinB-like" evidence="2">
    <location>
        <begin position="22"/>
        <end position="144"/>
    </location>
</feature>
<dbReference type="RefSeq" id="WP_066270647.1">
    <property type="nucleotide sequence ID" value="NZ_JARMAB010000025.1"/>
</dbReference>
<dbReference type="SUPFAM" id="SSF109854">
    <property type="entry name" value="DinB/YfiT-like putative metalloenzymes"/>
    <property type="match status" value="1"/>
</dbReference>
<dbReference type="Gene3D" id="1.20.120.450">
    <property type="entry name" value="dinb family like domain"/>
    <property type="match status" value="1"/>
</dbReference>
<dbReference type="InterPro" id="IPR034660">
    <property type="entry name" value="DinB/YfiT-like"/>
</dbReference>
<protein>
    <submittedName>
        <fullName evidence="3">DinB family protein</fullName>
    </submittedName>
</protein>
<evidence type="ECO:0000313" key="3">
    <source>
        <dbReference type="EMBL" id="MED1204631.1"/>
    </source>
</evidence>
<comment type="caution">
    <text evidence="3">The sequence shown here is derived from an EMBL/GenBank/DDBJ whole genome shotgun (WGS) entry which is preliminary data.</text>
</comment>
<gene>
    <name evidence="3" type="ORF">P4T90_16415</name>
</gene>
<evidence type="ECO:0000313" key="4">
    <source>
        <dbReference type="Proteomes" id="UP001341444"/>
    </source>
</evidence>
<sequence>MDDPIERLSSWPQALEKINTDQADEYFAPLAEGKWSKAAMIAHILFWDQFFLEERLPFMVKGAALSRLSSDDVEELNQKAWDYAHSGIALKQLIGEAINQRERLIHYLEDKDLSTAFTIGGKVLSLEEYTQSEAEHDEHHIRQLGPPANVKSEE</sequence>